<comment type="similarity">
    <text evidence="2">Belongs to the strictosidine synthase family.</text>
</comment>
<proteinExistence type="inferred from homology"/>
<evidence type="ECO:0000259" key="7">
    <source>
        <dbReference type="Pfam" id="PF14111"/>
    </source>
</evidence>
<reference evidence="8" key="2">
    <citation type="journal article" date="2023" name="Plants (Basel)">
        <title>Annotation of the Turnera subulata (Passifloraceae) Draft Genome Reveals the S-Locus Evolved after the Divergence of Turneroideae from Passifloroideae in a Stepwise Manner.</title>
        <authorList>
            <person name="Henning P.M."/>
            <person name="Roalson E.H."/>
            <person name="Mir W."/>
            <person name="McCubbin A.G."/>
            <person name="Shore J.S."/>
        </authorList>
    </citation>
    <scope>NUCLEOTIDE SEQUENCE</scope>
    <source>
        <strain evidence="8">F60SS</strain>
    </source>
</reference>
<feature type="domain" description="Strictosidine synthase conserved region" evidence="6">
    <location>
        <begin position="663"/>
        <end position="747"/>
    </location>
</feature>
<keyword evidence="3" id="KW-0926">Vacuole</keyword>
<dbReference type="Pfam" id="PF03088">
    <property type="entry name" value="Str_synth"/>
    <property type="match status" value="2"/>
</dbReference>
<comment type="subcellular location">
    <subcellularLocation>
        <location evidence="1">Vacuole</location>
    </subcellularLocation>
</comment>
<evidence type="ECO:0000313" key="8">
    <source>
        <dbReference type="EMBL" id="KAJ4834716.1"/>
    </source>
</evidence>
<dbReference type="FunFam" id="2.120.10.30:FF:000066">
    <property type="entry name" value="ABC transporter permease protein"/>
    <property type="match status" value="2"/>
</dbReference>
<dbReference type="Gene3D" id="2.120.10.30">
    <property type="entry name" value="TolB, C-terminal domain"/>
    <property type="match status" value="2"/>
</dbReference>
<gene>
    <name evidence="8" type="ORF">Tsubulata_007671</name>
</gene>
<dbReference type="OrthoDB" id="5307922at2759"/>
<dbReference type="GO" id="GO:0016787">
    <property type="term" value="F:hydrolase activity"/>
    <property type="evidence" value="ECO:0007669"/>
    <property type="project" value="TreeGrafter"/>
</dbReference>
<dbReference type="Proteomes" id="UP001141552">
    <property type="component" value="Unassembled WGS sequence"/>
</dbReference>
<feature type="domain" description="DUF4283" evidence="7">
    <location>
        <begin position="389"/>
        <end position="472"/>
    </location>
</feature>
<evidence type="ECO:0000256" key="1">
    <source>
        <dbReference type="ARBA" id="ARBA00004116"/>
    </source>
</evidence>
<name>A0A9Q0FNK3_9ROSI</name>
<dbReference type="AlphaFoldDB" id="A0A9Q0FNK3"/>
<evidence type="ECO:0008006" key="10">
    <source>
        <dbReference type="Google" id="ProtNLM"/>
    </source>
</evidence>
<dbReference type="EMBL" id="JAKUCV010004633">
    <property type="protein sequence ID" value="KAJ4834716.1"/>
    <property type="molecule type" value="Genomic_DNA"/>
</dbReference>
<sequence>MNTVVRACSAFLLVLVAFVLQIFLFSPISSPNVLDLGPLLSPSLPTNNHLQKVVKLGEGYFPGPEDVIVDKEGVLYTATRDGWIKRMYRNGSLENWKNIDSEDLLGIAFSKDGGIIVCDAEEGLLRVNEDGVTVVASHMNGSKIRFADEVIESSDGSLYFSVPSTKFGLNNWYLDVLEARPYGQILKYDPMSKETSILVDGLAFANGVALSSEEDFLGREQGKTEIFIDNLPGGPDNINLAPDGSFWIGLLKLADDGLEFVHKSTAVKYLVAPFPKLVKSLNGAPKKATVINVAADGKIIRKFDDPDGSVVSFVTSAFEFEDHLYLGSLNGSYKFMLTGQSSEAEMTEPDREDWDGFLSEDSDPEDEEEEDPFCPTIRLSSADKRRIYQRWKQTLIIKLLGKKVGYRFLHRTLMNQWKPKGEIIMADMGNDFYLLQFHNDQDYDRVLYDGPWIVADHVLTVRKWQPRFDLDEVTIDRAILWRVGRLIKVNEVTLRATRVKYARVCVEVDLTKPLLSKFHMHRILAACLVAFILQIFLYSPISPDLLELPPAALSKLPTNKHLQDVIKLGEGFLDRPEDVAVDKEGVLYTATRDGWIKRLHRNGTVENWKKTHGNDLLGITVSKDGSVVVCDAEEGLLRVNEDGTVVLTSHYNGSKLSLTDEVVEASDGSLYFSVASSKFGLHEWYLDFLEAKPHGKLLKYDPSSHEASLVLDDLCFPNGVALSRDEDYLIFCESWKFRCTKYWLKGENRGKTEIFIDNLPGAPDNILLAPDGSYWIALVQLVADGFEFLSTSKTAKHLVASFPRLAKITNGAYKKATVVNVGTDGKITRRFDDPDGKVISFATSALQHEDYLYLGSLNTNFIGKLPLKSI</sequence>
<evidence type="ECO:0000259" key="6">
    <source>
        <dbReference type="Pfam" id="PF03088"/>
    </source>
</evidence>
<feature type="region of interest" description="Disordered" evidence="5">
    <location>
        <begin position="344"/>
        <end position="372"/>
    </location>
</feature>
<evidence type="ECO:0000313" key="9">
    <source>
        <dbReference type="Proteomes" id="UP001141552"/>
    </source>
</evidence>
<dbReference type="GO" id="GO:0005773">
    <property type="term" value="C:vacuole"/>
    <property type="evidence" value="ECO:0007669"/>
    <property type="project" value="UniProtKB-SubCell"/>
</dbReference>
<keyword evidence="4" id="KW-0325">Glycoprotein</keyword>
<dbReference type="InterPro" id="IPR018119">
    <property type="entry name" value="Strictosidine_synth_cons-reg"/>
</dbReference>
<keyword evidence="9" id="KW-1185">Reference proteome</keyword>
<evidence type="ECO:0000256" key="3">
    <source>
        <dbReference type="ARBA" id="ARBA00022554"/>
    </source>
</evidence>
<dbReference type="SUPFAM" id="SSF63829">
    <property type="entry name" value="Calcium-dependent phosphotriesterase"/>
    <property type="match status" value="2"/>
</dbReference>
<dbReference type="PANTHER" id="PTHR10426">
    <property type="entry name" value="STRICTOSIDINE SYNTHASE-RELATED"/>
    <property type="match status" value="1"/>
</dbReference>
<protein>
    <recommendedName>
        <fullName evidence="10">Strictosidine synthase conserved region domain-containing protein</fullName>
    </recommendedName>
</protein>
<organism evidence="8 9">
    <name type="scientific">Turnera subulata</name>
    <dbReference type="NCBI Taxonomy" id="218843"/>
    <lineage>
        <taxon>Eukaryota</taxon>
        <taxon>Viridiplantae</taxon>
        <taxon>Streptophyta</taxon>
        <taxon>Embryophyta</taxon>
        <taxon>Tracheophyta</taxon>
        <taxon>Spermatophyta</taxon>
        <taxon>Magnoliopsida</taxon>
        <taxon>eudicotyledons</taxon>
        <taxon>Gunneridae</taxon>
        <taxon>Pentapetalae</taxon>
        <taxon>rosids</taxon>
        <taxon>fabids</taxon>
        <taxon>Malpighiales</taxon>
        <taxon>Passifloraceae</taxon>
        <taxon>Turnera</taxon>
    </lineage>
</organism>
<dbReference type="PANTHER" id="PTHR10426:SF68">
    <property type="entry name" value="OS07G0614000 PROTEIN"/>
    <property type="match status" value="1"/>
</dbReference>
<dbReference type="Pfam" id="PF20067">
    <property type="entry name" value="SSL_N"/>
    <property type="match status" value="2"/>
</dbReference>
<dbReference type="GO" id="GO:0012505">
    <property type="term" value="C:endomembrane system"/>
    <property type="evidence" value="ECO:0007669"/>
    <property type="project" value="TreeGrafter"/>
</dbReference>
<evidence type="ECO:0000256" key="5">
    <source>
        <dbReference type="SAM" id="MobiDB-lite"/>
    </source>
</evidence>
<comment type="caution">
    <text evidence="8">The sequence shown here is derived from an EMBL/GenBank/DDBJ whole genome shotgun (WGS) entry which is preliminary data.</text>
</comment>
<accession>A0A9Q0FNK3</accession>
<dbReference type="InterPro" id="IPR025558">
    <property type="entry name" value="DUF4283"/>
</dbReference>
<evidence type="ECO:0000256" key="4">
    <source>
        <dbReference type="ARBA" id="ARBA00023180"/>
    </source>
</evidence>
<feature type="compositionally biased region" description="Acidic residues" evidence="5">
    <location>
        <begin position="345"/>
        <end position="372"/>
    </location>
</feature>
<feature type="domain" description="Strictosidine synthase conserved region" evidence="6">
    <location>
        <begin position="151"/>
        <end position="217"/>
    </location>
</feature>
<reference evidence="8" key="1">
    <citation type="submission" date="2022-02" db="EMBL/GenBank/DDBJ databases">
        <authorList>
            <person name="Henning P.M."/>
            <person name="McCubbin A.G."/>
            <person name="Shore J.S."/>
        </authorList>
    </citation>
    <scope>NUCLEOTIDE SEQUENCE</scope>
    <source>
        <strain evidence="8">F60SS</strain>
        <tissue evidence="8">Leaves</tissue>
    </source>
</reference>
<evidence type="ECO:0000256" key="2">
    <source>
        <dbReference type="ARBA" id="ARBA00009191"/>
    </source>
</evidence>
<dbReference type="Pfam" id="PF14111">
    <property type="entry name" value="DUF4283"/>
    <property type="match status" value="1"/>
</dbReference>
<dbReference type="InterPro" id="IPR011042">
    <property type="entry name" value="6-blade_b-propeller_TolB-like"/>
</dbReference>